<dbReference type="RefSeq" id="WP_236498111.1">
    <property type="nucleotide sequence ID" value="NZ_CP091244.1"/>
</dbReference>
<evidence type="ECO:0000313" key="1">
    <source>
        <dbReference type="EMBL" id="UJS23885.1"/>
    </source>
</evidence>
<gene>
    <name evidence="1" type="ORF">L2Y54_18385</name>
</gene>
<name>A0ABY3SYS1_9GAMM</name>
<dbReference type="Gene3D" id="1.10.238.160">
    <property type="match status" value="1"/>
</dbReference>
<sequence>MQTLAKINTFDFQEWKQKLQHQKPEMPIGVRLIDMHEIVMKTGYSRSTINRWRKAGTFPYGTLYGTSTRRWLESEIDEWIYQARG</sequence>
<protein>
    <submittedName>
        <fullName evidence="1">AlpA family phage regulatory protein</fullName>
    </submittedName>
</protein>
<evidence type="ECO:0000313" key="2">
    <source>
        <dbReference type="Proteomes" id="UP001054801"/>
    </source>
</evidence>
<dbReference type="SUPFAM" id="SSF46955">
    <property type="entry name" value="Putative DNA-binding domain"/>
    <property type="match status" value="1"/>
</dbReference>
<dbReference type="InterPro" id="IPR009061">
    <property type="entry name" value="DNA-bd_dom_put_sf"/>
</dbReference>
<organism evidence="1 2">
    <name type="scientific">Thiothrix winogradskyi</name>
    <dbReference type="NCBI Taxonomy" id="96472"/>
    <lineage>
        <taxon>Bacteria</taxon>
        <taxon>Pseudomonadati</taxon>
        <taxon>Pseudomonadota</taxon>
        <taxon>Gammaproteobacteria</taxon>
        <taxon>Thiotrichales</taxon>
        <taxon>Thiotrichaceae</taxon>
        <taxon>Thiothrix</taxon>
    </lineage>
</organism>
<reference evidence="1" key="1">
    <citation type="journal article" date="2022" name="Microorganisms">
        <title>Two New Species of Filamentous Sulfur Bacteria of the Genus Thiothrix, Thiothrix winogradskyi sp. nov. and 'Candidatus Thiothrix sulfatifontis' sp. nov.</title>
        <authorList>
            <person name="Ravin N.V."/>
            <person name="Rossetti S."/>
            <person name="Beletsky A.V."/>
            <person name="Kadnikov V.V."/>
            <person name="Rudenko T.S."/>
            <person name="Smolyakov D.D."/>
            <person name="Moskvitina M.I."/>
            <person name="Gureeva M.V."/>
            <person name="Mardanov A.V."/>
            <person name="Grabovich M.Y."/>
        </authorList>
    </citation>
    <scope>NUCLEOTIDE SEQUENCE</scope>
    <source>
        <strain evidence="1">CT3</strain>
    </source>
</reference>
<dbReference type="InterPro" id="IPR010260">
    <property type="entry name" value="AlpA"/>
</dbReference>
<dbReference type="Pfam" id="PF05930">
    <property type="entry name" value="Phage_AlpA"/>
    <property type="match status" value="1"/>
</dbReference>
<keyword evidence="2" id="KW-1185">Reference proteome</keyword>
<accession>A0ABY3SYS1</accession>
<proteinExistence type="predicted"/>
<dbReference type="Proteomes" id="UP001054801">
    <property type="component" value="Chromosome"/>
</dbReference>
<dbReference type="EMBL" id="CP091244">
    <property type="protein sequence ID" value="UJS23885.1"/>
    <property type="molecule type" value="Genomic_DNA"/>
</dbReference>